<dbReference type="GO" id="GO:0003824">
    <property type="term" value="F:catalytic activity"/>
    <property type="evidence" value="ECO:0007669"/>
    <property type="project" value="InterPro"/>
</dbReference>
<dbReference type="Pfam" id="PF00378">
    <property type="entry name" value="ECH_1"/>
    <property type="match status" value="1"/>
</dbReference>
<dbReference type="EMBL" id="CAFBND010000017">
    <property type="protein sequence ID" value="CAB4934122.1"/>
    <property type="molecule type" value="Genomic_DNA"/>
</dbReference>
<organism evidence="2">
    <name type="scientific">freshwater metagenome</name>
    <dbReference type="NCBI Taxonomy" id="449393"/>
    <lineage>
        <taxon>unclassified sequences</taxon>
        <taxon>metagenomes</taxon>
        <taxon>ecological metagenomes</taxon>
    </lineage>
</organism>
<comment type="similarity">
    <text evidence="1">Belongs to the enoyl-CoA hydratase/isomerase family.</text>
</comment>
<proteinExistence type="inferred from homology"/>
<dbReference type="PANTHER" id="PTHR42964:SF1">
    <property type="entry name" value="POLYKETIDE BIOSYNTHESIS ENOYL-COA HYDRATASE PKSH-RELATED"/>
    <property type="match status" value="1"/>
</dbReference>
<dbReference type="Gene3D" id="3.90.226.10">
    <property type="entry name" value="2-enoyl-CoA Hydratase, Chain A, domain 1"/>
    <property type="match status" value="1"/>
</dbReference>
<dbReference type="InterPro" id="IPR001753">
    <property type="entry name" value="Enoyl-CoA_hydra/iso"/>
</dbReference>
<protein>
    <submittedName>
        <fullName evidence="2">Unannotated protein</fullName>
    </submittedName>
</protein>
<dbReference type="InterPro" id="IPR051683">
    <property type="entry name" value="Enoyl-CoA_Hydratase/Isomerase"/>
</dbReference>
<reference evidence="2" key="1">
    <citation type="submission" date="2020-05" db="EMBL/GenBank/DDBJ databases">
        <authorList>
            <person name="Chiriac C."/>
            <person name="Salcher M."/>
            <person name="Ghai R."/>
            <person name="Kavagutti S V."/>
        </authorList>
    </citation>
    <scope>NUCLEOTIDE SEQUENCE</scope>
</reference>
<evidence type="ECO:0000313" key="2">
    <source>
        <dbReference type="EMBL" id="CAB4934122.1"/>
    </source>
</evidence>
<dbReference type="InterPro" id="IPR018376">
    <property type="entry name" value="Enoyl-CoA_hyd/isom_CS"/>
</dbReference>
<dbReference type="PROSITE" id="PS00166">
    <property type="entry name" value="ENOYL_COA_HYDRATASE"/>
    <property type="match status" value="1"/>
</dbReference>
<dbReference type="InterPro" id="IPR014748">
    <property type="entry name" value="Enoyl-CoA_hydra_C"/>
</dbReference>
<sequence>MNDPTTEPDDVIAERLGDAMWIRLNRPERKNSYDAEMAGRLGAAIKQAATSDAIAIVITGSGDSFCAGGFLGQLSEPDPIQLRSLFFGSLDLFELIRTAPQPVIAAVNGVAAGGGNELVVACDLAIAVESATFGQTGVKIGSAPVLGATNLLSISIGEKRAKEVAFLCRKYSAAEAKELGWINQVVPEGELESAVESMVAELARMSPRYLEIAKSSSNVWWNACRDNYVQSLGMLVQAIGSADMREGATAFLEKRPPRFPRRGGV</sequence>
<dbReference type="InterPro" id="IPR029045">
    <property type="entry name" value="ClpP/crotonase-like_dom_sf"/>
</dbReference>
<dbReference type="SUPFAM" id="SSF52096">
    <property type="entry name" value="ClpP/crotonase"/>
    <property type="match status" value="1"/>
</dbReference>
<accession>A0A6J7IUX3</accession>
<dbReference type="CDD" id="cd06558">
    <property type="entry name" value="crotonase-like"/>
    <property type="match status" value="1"/>
</dbReference>
<name>A0A6J7IUX3_9ZZZZ</name>
<dbReference type="AlphaFoldDB" id="A0A6J7IUX3"/>
<evidence type="ECO:0000256" key="1">
    <source>
        <dbReference type="ARBA" id="ARBA00005254"/>
    </source>
</evidence>
<gene>
    <name evidence="2" type="ORF">UFOPK3752_00622</name>
</gene>
<dbReference type="Gene3D" id="1.10.12.10">
    <property type="entry name" value="Lyase 2-enoyl-coa Hydratase, Chain A, domain 2"/>
    <property type="match status" value="1"/>
</dbReference>
<dbReference type="PANTHER" id="PTHR42964">
    <property type="entry name" value="ENOYL-COA HYDRATASE"/>
    <property type="match status" value="1"/>
</dbReference>